<feature type="region of interest" description="Disordered" evidence="1">
    <location>
        <begin position="1"/>
        <end position="30"/>
    </location>
</feature>
<dbReference type="RefSeq" id="NP_001252141.1">
    <property type="nucleotide sequence ID" value="NM_001265212.3"/>
</dbReference>
<sequence>MKLGRRGWNENGETLLYSRSQNNSQMAMNN</sequence>
<accession>D6VPA8</accession>
<dbReference type="AlphaFoldDB" id="D6VPA8"/>
<dbReference type="OrthoDB" id="10072039at2759"/>
<gene>
    <name evidence="2 4" type="primary">wac-1.2</name>
    <name evidence="2" type="ORF">CELE_Y40B1A.1</name>
    <name evidence="4" type="ORF">Y40B1A.1</name>
</gene>
<evidence type="ECO:0000313" key="4">
    <source>
        <dbReference type="WormBase" id="Y40B1A.1b"/>
    </source>
</evidence>
<keyword evidence="3" id="KW-1185">Reference proteome</keyword>
<dbReference type="ExpressionAtlas" id="D6VPA8">
    <property type="expression patterns" value="baseline and differential"/>
</dbReference>
<dbReference type="Bgee" id="WBGene00012732">
    <property type="expression patterns" value="Expressed in embryo and 3 other cell types or tissues"/>
</dbReference>
<dbReference type="HOGENOM" id="CLU_3406707_0_0_1"/>
<dbReference type="WormBase" id="Y40B1A.1b">
    <property type="protein sequence ID" value="CE45062"/>
    <property type="gene ID" value="WBGene00012732"/>
    <property type="gene designation" value="wac-1.2"/>
</dbReference>
<proteinExistence type="predicted"/>
<dbReference type="Proteomes" id="UP000001940">
    <property type="component" value="Chromosome I"/>
</dbReference>
<evidence type="ECO:0000313" key="3">
    <source>
        <dbReference type="Proteomes" id="UP000001940"/>
    </source>
</evidence>
<protein>
    <submittedName>
        <fullName evidence="2">WW domain-containing protein</fullName>
    </submittedName>
</protein>
<reference evidence="2 3" key="1">
    <citation type="journal article" date="1998" name="Science">
        <title>Genome sequence of the nematode C. elegans: a platform for investigating biology.</title>
        <authorList>
            <consortium name="The C. elegans sequencing consortium"/>
            <person name="Sulson J.E."/>
            <person name="Waterston R."/>
        </authorList>
    </citation>
    <scope>NUCLEOTIDE SEQUENCE [LARGE SCALE GENOMIC DNA]</scope>
    <source>
        <strain evidence="2 3">Bristol N2</strain>
    </source>
</reference>
<dbReference type="AGR" id="WB:WBGene00012732"/>
<name>D6VPA8_CAEEL</name>
<dbReference type="GeneID" id="189780"/>
<organism evidence="2 3">
    <name type="scientific">Caenorhabditis elegans</name>
    <dbReference type="NCBI Taxonomy" id="6239"/>
    <lineage>
        <taxon>Eukaryota</taxon>
        <taxon>Metazoa</taxon>
        <taxon>Ecdysozoa</taxon>
        <taxon>Nematoda</taxon>
        <taxon>Chromadorea</taxon>
        <taxon>Rhabditida</taxon>
        <taxon>Rhabditina</taxon>
        <taxon>Rhabditomorpha</taxon>
        <taxon>Rhabditoidea</taxon>
        <taxon>Rhabditidae</taxon>
        <taxon>Peloderinae</taxon>
        <taxon>Caenorhabditis</taxon>
    </lineage>
</organism>
<dbReference type="EMBL" id="BX284601">
    <property type="protein sequence ID" value="CBM41244.1"/>
    <property type="molecule type" value="Genomic_DNA"/>
</dbReference>
<feature type="compositionally biased region" description="Polar residues" evidence="1">
    <location>
        <begin position="17"/>
        <end position="30"/>
    </location>
</feature>
<evidence type="ECO:0000313" key="2">
    <source>
        <dbReference type="EMBL" id="CBM41244.1"/>
    </source>
</evidence>
<dbReference type="CTD" id="189780"/>
<evidence type="ECO:0000256" key="1">
    <source>
        <dbReference type="SAM" id="MobiDB-lite"/>
    </source>
</evidence>